<dbReference type="AlphaFoldDB" id="A0A5Q0BDU0"/>
<dbReference type="Proteomes" id="UP000325755">
    <property type="component" value="Chromosome"/>
</dbReference>
<feature type="transmembrane region" description="Helical" evidence="11">
    <location>
        <begin position="102"/>
        <end position="126"/>
    </location>
</feature>
<dbReference type="Gene3D" id="2.30.42.10">
    <property type="match status" value="2"/>
</dbReference>
<evidence type="ECO:0000256" key="4">
    <source>
        <dbReference type="ARBA" id="ARBA00022670"/>
    </source>
</evidence>
<evidence type="ECO:0000313" key="14">
    <source>
        <dbReference type="Proteomes" id="UP000325755"/>
    </source>
</evidence>
<dbReference type="Pfam" id="PF02163">
    <property type="entry name" value="Peptidase_M50"/>
    <property type="match status" value="1"/>
</dbReference>
<evidence type="ECO:0000256" key="8">
    <source>
        <dbReference type="ARBA" id="ARBA00022989"/>
    </source>
</evidence>
<dbReference type="InterPro" id="IPR041489">
    <property type="entry name" value="PDZ_6"/>
</dbReference>
<dbReference type="CDD" id="cd06163">
    <property type="entry name" value="S2P-M50_PDZ_RseP-like"/>
    <property type="match status" value="1"/>
</dbReference>
<comment type="similarity">
    <text evidence="3 11">Belongs to the peptidase M50B family.</text>
</comment>
<evidence type="ECO:0000256" key="10">
    <source>
        <dbReference type="ARBA" id="ARBA00023136"/>
    </source>
</evidence>
<dbReference type="PANTHER" id="PTHR42837:SF2">
    <property type="entry name" value="MEMBRANE METALLOPROTEASE ARASP2, CHLOROPLASTIC-RELATED"/>
    <property type="match status" value="1"/>
</dbReference>
<dbReference type="FunCoup" id="A0A5Q0BDU0">
    <property type="interactions" value="474"/>
</dbReference>
<feature type="transmembrane region" description="Helical" evidence="11">
    <location>
        <begin position="383"/>
        <end position="405"/>
    </location>
</feature>
<keyword evidence="10 11" id="KW-0472">Membrane</keyword>
<dbReference type="InterPro" id="IPR004387">
    <property type="entry name" value="Pept_M50_Zn"/>
</dbReference>
<organism evidence="13 14">
    <name type="scientific">Candidatus Methylospira mobilis</name>
    <dbReference type="NCBI Taxonomy" id="1808979"/>
    <lineage>
        <taxon>Bacteria</taxon>
        <taxon>Pseudomonadati</taxon>
        <taxon>Pseudomonadota</taxon>
        <taxon>Gammaproteobacteria</taxon>
        <taxon>Methylococcales</taxon>
        <taxon>Methylococcaceae</taxon>
        <taxon>Candidatus Methylospira</taxon>
    </lineage>
</organism>
<gene>
    <name evidence="13" type="primary">rseP</name>
    <name evidence="13" type="ORF">F6R98_04445</name>
</gene>
<dbReference type="InterPro" id="IPR008915">
    <property type="entry name" value="Peptidase_M50"/>
</dbReference>
<dbReference type="GO" id="GO:0016020">
    <property type="term" value="C:membrane"/>
    <property type="evidence" value="ECO:0007669"/>
    <property type="project" value="UniProtKB-SubCell"/>
</dbReference>
<evidence type="ECO:0000259" key="12">
    <source>
        <dbReference type="PROSITE" id="PS50106"/>
    </source>
</evidence>
<evidence type="ECO:0000256" key="3">
    <source>
        <dbReference type="ARBA" id="ARBA00007931"/>
    </source>
</evidence>
<accession>A0A5Q0BDU0</accession>
<keyword evidence="14" id="KW-1185">Reference proteome</keyword>
<evidence type="ECO:0000256" key="5">
    <source>
        <dbReference type="ARBA" id="ARBA00022692"/>
    </source>
</evidence>
<dbReference type="SMART" id="SM00228">
    <property type="entry name" value="PDZ"/>
    <property type="match status" value="2"/>
</dbReference>
<dbReference type="GO" id="GO:0006508">
    <property type="term" value="P:proteolysis"/>
    <property type="evidence" value="ECO:0007669"/>
    <property type="project" value="UniProtKB-KW"/>
</dbReference>
<name>A0A5Q0BDU0_9GAMM</name>
<evidence type="ECO:0000256" key="7">
    <source>
        <dbReference type="ARBA" id="ARBA00022833"/>
    </source>
</evidence>
<dbReference type="InterPro" id="IPR036034">
    <property type="entry name" value="PDZ_sf"/>
</dbReference>
<dbReference type="PROSITE" id="PS50106">
    <property type="entry name" value="PDZ"/>
    <property type="match status" value="1"/>
</dbReference>
<dbReference type="EMBL" id="CP044205">
    <property type="protein sequence ID" value="QFY41970.1"/>
    <property type="molecule type" value="Genomic_DNA"/>
</dbReference>
<keyword evidence="6 11" id="KW-0378">Hydrolase</keyword>
<keyword evidence="9 11" id="KW-0482">Metalloprotease</keyword>
<dbReference type="SUPFAM" id="SSF50156">
    <property type="entry name" value="PDZ domain-like"/>
    <property type="match status" value="2"/>
</dbReference>
<dbReference type="GO" id="GO:0046872">
    <property type="term" value="F:metal ion binding"/>
    <property type="evidence" value="ECO:0007669"/>
    <property type="project" value="UniProtKB-KW"/>
</dbReference>
<feature type="transmembrane region" description="Helical" evidence="11">
    <location>
        <begin position="430"/>
        <end position="449"/>
    </location>
</feature>
<proteinExistence type="inferred from homology"/>
<dbReference type="OrthoDB" id="9782003at2"/>
<evidence type="ECO:0000256" key="2">
    <source>
        <dbReference type="ARBA" id="ARBA00004141"/>
    </source>
</evidence>
<reference evidence="13 14" key="1">
    <citation type="submission" date="2019-09" db="EMBL/GenBank/DDBJ databases">
        <title>Ecophysiology of the spiral-shaped methanotroph Methylospira mobilis as revealed by the complete genome sequence.</title>
        <authorList>
            <person name="Oshkin I.Y."/>
            <person name="Dedysh S.N."/>
            <person name="Miroshnikov K."/>
            <person name="Danilova O.V."/>
            <person name="Hakobyan A."/>
            <person name="Liesack W."/>
        </authorList>
    </citation>
    <scope>NUCLEOTIDE SEQUENCE [LARGE SCALE GENOMIC DNA]</scope>
    <source>
        <strain evidence="13 14">Shm1</strain>
    </source>
</reference>
<dbReference type="GO" id="GO:0004222">
    <property type="term" value="F:metalloendopeptidase activity"/>
    <property type="evidence" value="ECO:0007669"/>
    <property type="project" value="InterPro"/>
</dbReference>
<dbReference type="InterPro" id="IPR001478">
    <property type="entry name" value="PDZ"/>
</dbReference>
<dbReference type="KEGG" id="mmob:F6R98_04445"/>
<evidence type="ECO:0000256" key="1">
    <source>
        <dbReference type="ARBA" id="ARBA00001947"/>
    </source>
</evidence>
<keyword evidence="7 11" id="KW-0862">Zinc</keyword>
<keyword evidence="5 11" id="KW-0812">Transmembrane</keyword>
<feature type="domain" description="PDZ" evidence="12">
    <location>
        <begin position="229"/>
        <end position="259"/>
    </location>
</feature>
<dbReference type="RefSeq" id="WP_153247955.1">
    <property type="nucleotide sequence ID" value="NZ_CP044205.1"/>
</dbReference>
<sequence>MSSLPIAAHTLFYFLLALVVLIAVHETGHFIAARKMGVKVLRFSLGFGVTLYRYQARPDATEFVIGAIPLGGYVKMVDEREGAVAESDLSYAFNRQSLYKRALIVVAGPLANLLLAFLLYWTVLVVGETGMRPVLGPVTPASLAAVAQFEEGDEIVGVDSTRTPTWSLALTTILEKLTDKGSARVEVITETGEHRERLLSASADSALHPELLHEKLGFQPRQPILPAQVGRVIAGGAAERAGLQAGDQLLSVDDTPIKNWPFWVDFVRKHPEQTLHLRYERDGVRLETVITPIAVDTTEGRVGQIGAAAHVPDAIRAAMEVEYRLAPFPALSAAWTQTIDLSGLTVRMLGRMVTGQASVENLSGPISIAQYAGQSASMGFLHFIKFLAVVSVSLGVLNLMPIPVLDGGHLFLFLLEAVKGSPVSERTQLYFQKLGVVLLVSLMLLAFFLDIKRVLA</sequence>
<comment type="cofactor">
    <cofactor evidence="1 11">
        <name>Zn(2+)</name>
        <dbReference type="ChEBI" id="CHEBI:29105"/>
    </cofactor>
</comment>
<keyword evidence="8 11" id="KW-1133">Transmembrane helix</keyword>
<dbReference type="CDD" id="cd23081">
    <property type="entry name" value="cpPDZ_EcRseP-like"/>
    <property type="match status" value="1"/>
</dbReference>
<evidence type="ECO:0000256" key="9">
    <source>
        <dbReference type="ARBA" id="ARBA00023049"/>
    </source>
</evidence>
<dbReference type="EC" id="3.4.24.-" evidence="11"/>
<feature type="transmembrane region" description="Helical" evidence="11">
    <location>
        <begin position="6"/>
        <end position="24"/>
    </location>
</feature>
<protein>
    <recommendedName>
        <fullName evidence="11">Zinc metalloprotease</fullName>
        <ecNumber evidence="11">3.4.24.-</ecNumber>
    </recommendedName>
</protein>
<dbReference type="PANTHER" id="PTHR42837">
    <property type="entry name" value="REGULATOR OF SIGMA-E PROTEASE RSEP"/>
    <property type="match status" value="1"/>
</dbReference>
<evidence type="ECO:0000256" key="11">
    <source>
        <dbReference type="RuleBase" id="RU362031"/>
    </source>
</evidence>
<dbReference type="InParanoid" id="A0A5Q0BDU0"/>
<evidence type="ECO:0000313" key="13">
    <source>
        <dbReference type="EMBL" id="QFY41970.1"/>
    </source>
</evidence>
<dbReference type="NCBIfam" id="TIGR00054">
    <property type="entry name" value="RIP metalloprotease RseP"/>
    <property type="match status" value="1"/>
</dbReference>
<evidence type="ECO:0000256" key="6">
    <source>
        <dbReference type="ARBA" id="ARBA00022801"/>
    </source>
</evidence>
<keyword evidence="11" id="KW-0479">Metal-binding</keyword>
<comment type="subcellular location">
    <subcellularLocation>
        <location evidence="2">Membrane</location>
        <topology evidence="2">Multi-pass membrane protein</topology>
    </subcellularLocation>
</comment>
<dbReference type="Pfam" id="PF17820">
    <property type="entry name" value="PDZ_6"/>
    <property type="match status" value="1"/>
</dbReference>
<keyword evidence="4 13" id="KW-0645">Protease</keyword>